<dbReference type="AlphaFoldDB" id="A0A975N9T1"/>
<reference evidence="1" key="1">
    <citation type="submission" date="2021-06" db="EMBL/GenBank/DDBJ databases">
        <title>Bradyrhizobium sp. S2-20-1 Genome sequencing.</title>
        <authorList>
            <person name="Jin L."/>
        </authorList>
    </citation>
    <scope>NUCLEOTIDE SEQUENCE</scope>
    <source>
        <strain evidence="1">S2-20-1</strain>
    </source>
</reference>
<dbReference type="Gene3D" id="1.20.120.1550">
    <property type="entry name" value="Protein of unknown function DUF5063"/>
    <property type="match status" value="1"/>
</dbReference>
<accession>A0A975N9T1</accession>
<dbReference type="Proteomes" id="UP000680839">
    <property type="component" value="Chromosome"/>
</dbReference>
<evidence type="ECO:0000313" key="1">
    <source>
        <dbReference type="EMBL" id="QWG10855.1"/>
    </source>
</evidence>
<organism evidence="1 2">
    <name type="scientific">Bradyrhizobium sediminis</name>
    <dbReference type="NCBI Taxonomy" id="2840469"/>
    <lineage>
        <taxon>Bacteria</taxon>
        <taxon>Pseudomonadati</taxon>
        <taxon>Pseudomonadota</taxon>
        <taxon>Alphaproteobacteria</taxon>
        <taxon>Hyphomicrobiales</taxon>
        <taxon>Nitrobacteraceae</taxon>
        <taxon>Bradyrhizobium</taxon>
    </lineage>
</organism>
<dbReference type="RefSeq" id="WP_215619786.1">
    <property type="nucleotide sequence ID" value="NZ_CP076134.1"/>
</dbReference>
<name>A0A975N9T1_9BRAD</name>
<gene>
    <name evidence="1" type="ORF">KMZ29_13755</name>
</gene>
<protein>
    <submittedName>
        <fullName evidence="1">Uncharacterized protein</fullName>
    </submittedName>
</protein>
<sequence>MMGDAIDDIADITRDLREVVWRSVNLGVDDAHWCYRLHYFHWGRHMRELALYLHARQFG</sequence>
<dbReference type="EMBL" id="CP076134">
    <property type="protein sequence ID" value="QWG10855.1"/>
    <property type="molecule type" value="Genomic_DNA"/>
</dbReference>
<proteinExistence type="predicted"/>
<evidence type="ECO:0000313" key="2">
    <source>
        <dbReference type="Proteomes" id="UP000680839"/>
    </source>
</evidence>
<dbReference type="InterPro" id="IPR038312">
    <property type="entry name" value="DUF5063_sf"/>
</dbReference>